<dbReference type="AlphaFoldDB" id="A0AAJ7P9F6"/>
<dbReference type="GO" id="GO:0003676">
    <property type="term" value="F:nucleic acid binding"/>
    <property type="evidence" value="ECO:0007669"/>
    <property type="project" value="InterPro"/>
</dbReference>
<dbReference type="InterPro" id="IPR001584">
    <property type="entry name" value="Integrase_cat-core"/>
</dbReference>
<sequence>MGKDIEGLVKSCRHCIQHAANPRKIPLQPWPDPKSPWTRIHLDYAEPQRGKIFLVIVDSFSKYLDAAWMTQATSQTLIAYMRVVFRHFGPPQTIVSDNGPQFVSVEFARFCEEFGITHLRIAPRHPQSNGQAERMVATLKNAISSDPKSLDEAVAAYNYTPCSAIGDLTPAELFFGRKLRTPLDSFRKEPVSDFSTTSYQRRMKEYFDTQHGALPRSLSLGEEITIELANGSRVRGEISGFRGDALVLVSVDGKEHVRHRNQVWKRAQGAPEPLSVDNEELQ</sequence>
<dbReference type="GO" id="GO:0015074">
    <property type="term" value="P:DNA integration"/>
    <property type="evidence" value="ECO:0007669"/>
    <property type="project" value="InterPro"/>
</dbReference>
<dbReference type="SUPFAM" id="SSF53098">
    <property type="entry name" value="Ribonuclease H-like"/>
    <property type="match status" value="1"/>
</dbReference>
<dbReference type="PANTHER" id="PTHR37984:SF5">
    <property type="entry name" value="PROTEIN NYNRIN-LIKE"/>
    <property type="match status" value="1"/>
</dbReference>
<organism evidence="2 3">
    <name type="scientific">Galendromus occidentalis</name>
    <name type="common">western predatory mite</name>
    <dbReference type="NCBI Taxonomy" id="34638"/>
    <lineage>
        <taxon>Eukaryota</taxon>
        <taxon>Metazoa</taxon>
        <taxon>Ecdysozoa</taxon>
        <taxon>Arthropoda</taxon>
        <taxon>Chelicerata</taxon>
        <taxon>Arachnida</taxon>
        <taxon>Acari</taxon>
        <taxon>Parasitiformes</taxon>
        <taxon>Mesostigmata</taxon>
        <taxon>Gamasina</taxon>
        <taxon>Phytoseioidea</taxon>
        <taxon>Phytoseiidae</taxon>
        <taxon>Typhlodrominae</taxon>
        <taxon>Galendromus</taxon>
    </lineage>
</organism>
<dbReference type="InterPro" id="IPR012337">
    <property type="entry name" value="RNaseH-like_sf"/>
</dbReference>
<accession>A0AAJ7P9F6</accession>
<name>A0AAJ7P9F6_9ACAR</name>
<evidence type="ECO:0000259" key="1">
    <source>
        <dbReference type="PROSITE" id="PS50994"/>
    </source>
</evidence>
<reference evidence="3" key="1">
    <citation type="submission" date="2025-08" db="UniProtKB">
        <authorList>
            <consortium name="RefSeq"/>
        </authorList>
    </citation>
    <scope>IDENTIFICATION</scope>
</reference>
<feature type="domain" description="Integrase catalytic" evidence="1">
    <location>
        <begin position="32"/>
        <end position="190"/>
    </location>
</feature>
<dbReference type="Pfam" id="PF00665">
    <property type="entry name" value="rve"/>
    <property type="match status" value="1"/>
</dbReference>
<dbReference type="PANTHER" id="PTHR37984">
    <property type="entry name" value="PROTEIN CBG26694"/>
    <property type="match status" value="1"/>
</dbReference>
<dbReference type="Gene3D" id="3.30.420.10">
    <property type="entry name" value="Ribonuclease H-like superfamily/Ribonuclease H"/>
    <property type="match status" value="1"/>
</dbReference>
<evidence type="ECO:0000313" key="3">
    <source>
        <dbReference type="RefSeq" id="XP_018493654.1"/>
    </source>
</evidence>
<dbReference type="KEGG" id="goe:108863679"/>
<dbReference type="InterPro" id="IPR036397">
    <property type="entry name" value="RNaseH_sf"/>
</dbReference>
<dbReference type="InterPro" id="IPR050951">
    <property type="entry name" value="Retrovirus_Pol_polyprotein"/>
</dbReference>
<proteinExistence type="predicted"/>
<gene>
    <name evidence="3" type="primary">LOC108863679</name>
</gene>
<protein>
    <submittedName>
        <fullName evidence="3">Uncharacterized protein K02A2.6-like</fullName>
    </submittedName>
</protein>
<dbReference type="RefSeq" id="XP_018493654.1">
    <property type="nucleotide sequence ID" value="XM_018638138.1"/>
</dbReference>
<keyword evidence="2" id="KW-1185">Reference proteome</keyword>
<evidence type="ECO:0000313" key="2">
    <source>
        <dbReference type="Proteomes" id="UP000694867"/>
    </source>
</evidence>
<dbReference type="Proteomes" id="UP000694867">
    <property type="component" value="Unplaced"/>
</dbReference>
<dbReference type="GeneID" id="108863679"/>
<dbReference type="FunFam" id="3.30.420.10:FF:000063">
    <property type="entry name" value="Retrovirus-related Pol polyprotein from transposon 297-like Protein"/>
    <property type="match status" value="1"/>
</dbReference>
<dbReference type="PROSITE" id="PS50994">
    <property type="entry name" value="INTEGRASE"/>
    <property type="match status" value="1"/>
</dbReference>